<keyword evidence="5" id="KW-1185">Reference proteome</keyword>
<dbReference type="RefSeq" id="XP_018615751.2">
    <property type="nucleotide sequence ID" value="XM_018760235.2"/>
</dbReference>
<dbReference type="Proteomes" id="UP000034805">
    <property type="component" value="Unassembled WGS sequence"/>
</dbReference>
<dbReference type="Ensembl" id="ENSSFOT00015032520.2">
    <property type="protein sequence ID" value="ENSSFOP00015032162.2"/>
    <property type="gene ID" value="ENSSFOG00015020582.2"/>
</dbReference>
<evidence type="ECO:0000313" key="4">
    <source>
        <dbReference type="Proteomes" id="UP000034805"/>
    </source>
</evidence>
<name>A0A0P7XFR5_SCLFO</name>
<dbReference type="CTD" id="127733"/>
<sequence length="217" mass="23381">MHVSRPKSSKGRSRPIMDYSHSAGVVSYHGAAVAQRPSSAAHEKGDCNIHIHPHSVLRQSSVMSMDEVAELLQSIPAPPAVTLNKYRVLPSIEKKAASQNGPEVAGTSKAWSVSGLEASISAAAAPAGDCRTLLLAVRCPSGRRFQQHFRPTDTLQMVLNAAEARYGKTYERGTIETMGVPRVSFTDLTQTLAQSGIQNRSVLCISQEDHSAMDTME</sequence>
<dbReference type="Proteomes" id="UP000694397">
    <property type="component" value="Chromosome 19"/>
</dbReference>
<dbReference type="GeneTree" id="ENSGT00390000012939"/>
<evidence type="ECO:0000313" key="5">
    <source>
        <dbReference type="Proteomes" id="UP000694397"/>
    </source>
</evidence>
<dbReference type="SUPFAM" id="SSF54236">
    <property type="entry name" value="Ubiquitin-like"/>
    <property type="match status" value="1"/>
</dbReference>
<reference evidence="3" key="3">
    <citation type="submission" date="2025-05" db="UniProtKB">
        <authorList>
            <consortium name="Ensembl"/>
        </authorList>
    </citation>
    <scope>IDENTIFICATION</scope>
</reference>
<dbReference type="InterPro" id="IPR001012">
    <property type="entry name" value="UBX_dom"/>
</dbReference>
<dbReference type="Gene3D" id="3.10.20.90">
    <property type="entry name" value="Phosphatidylinositol 3-kinase Catalytic Subunit, Chain A, domain 1"/>
    <property type="match status" value="1"/>
</dbReference>
<dbReference type="AlphaFoldDB" id="A0A0P7XFR5"/>
<reference evidence="3 5" key="2">
    <citation type="submission" date="2019-04" db="EMBL/GenBank/DDBJ databases">
        <authorList>
            <consortium name="Wellcome Sanger Institute Data Sharing"/>
        </authorList>
    </citation>
    <scope>NUCLEOTIDE SEQUENCE [LARGE SCALE GENOMIC DNA]</scope>
</reference>
<organism evidence="2 4">
    <name type="scientific">Scleropages formosus</name>
    <name type="common">Asian bonytongue</name>
    <name type="synonym">Osteoglossum formosum</name>
    <dbReference type="NCBI Taxonomy" id="113540"/>
    <lineage>
        <taxon>Eukaryota</taxon>
        <taxon>Metazoa</taxon>
        <taxon>Chordata</taxon>
        <taxon>Craniata</taxon>
        <taxon>Vertebrata</taxon>
        <taxon>Euteleostomi</taxon>
        <taxon>Actinopterygii</taxon>
        <taxon>Neopterygii</taxon>
        <taxon>Teleostei</taxon>
        <taxon>Osteoglossocephala</taxon>
        <taxon>Osteoglossomorpha</taxon>
        <taxon>Osteoglossiformes</taxon>
        <taxon>Osteoglossidae</taxon>
        <taxon>Scleropages</taxon>
    </lineage>
</organism>
<dbReference type="InterPro" id="IPR029071">
    <property type="entry name" value="Ubiquitin-like_domsf"/>
</dbReference>
<proteinExistence type="predicted"/>
<dbReference type="GeneID" id="108939102"/>
<dbReference type="GO" id="GO:0061371">
    <property type="term" value="P:determination of heart left/right asymmetry"/>
    <property type="evidence" value="ECO:0007669"/>
    <property type="project" value="Ensembl"/>
</dbReference>
<evidence type="ECO:0000313" key="2">
    <source>
        <dbReference type="EMBL" id="KPP75061.1"/>
    </source>
</evidence>
<dbReference type="Pfam" id="PF00789">
    <property type="entry name" value="UBX"/>
    <property type="match status" value="1"/>
</dbReference>
<gene>
    <name evidence="3" type="primary">UBXN10</name>
    <name evidence="2" type="ORF">Z043_105720</name>
</gene>
<dbReference type="STRING" id="113540.ENSSFOP00015032162"/>
<dbReference type="OrthoDB" id="436606at2759"/>
<dbReference type="KEGG" id="sfm:108939102"/>
<dbReference type="PROSITE" id="PS50033">
    <property type="entry name" value="UBX"/>
    <property type="match status" value="1"/>
</dbReference>
<dbReference type="CDD" id="cd17076">
    <property type="entry name" value="UBX_UBXN10"/>
    <property type="match status" value="1"/>
</dbReference>
<protein>
    <submittedName>
        <fullName evidence="3">UBX domain protein 10</fullName>
    </submittedName>
    <submittedName>
        <fullName evidence="2">UBX domain-containing protein 10-like</fullName>
    </submittedName>
</protein>
<reference evidence="2 4" key="1">
    <citation type="submission" date="2015-08" db="EMBL/GenBank/DDBJ databases">
        <title>The genome of the Asian arowana (Scleropages formosus).</title>
        <authorList>
            <person name="Tan M.H."/>
            <person name="Gan H.M."/>
            <person name="Croft L.J."/>
            <person name="Austin C.M."/>
        </authorList>
    </citation>
    <scope>NUCLEOTIDE SEQUENCE [LARGE SCALE GENOMIC DNA]</scope>
    <source>
        <strain evidence="2">Aro1</strain>
    </source>
</reference>
<dbReference type="EMBL" id="JARO02001565">
    <property type="protein sequence ID" value="KPP75061.1"/>
    <property type="molecule type" value="Genomic_DNA"/>
</dbReference>
<accession>A0A0P7XFR5</accession>
<evidence type="ECO:0000259" key="1">
    <source>
        <dbReference type="PROSITE" id="PS50033"/>
    </source>
</evidence>
<evidence type="ECO:0000313" key="3">
    <source>
        <dbReference type="Ensembl" id="ENSSFOP00015032162.2"/>
    </source>
</evidence>
<feature type="domain" description="UBX" evidence="1">
    <location>
        <begin position="135"/>
        <end position="205"/>
    </location>
</feature>